<comment type="similarity">
    <text evidence="2">Belongs to the ING family.</text>
</comment>
<comment type="subcellular location">
    <subcellularLocation>
        <location evidence="1">Nucleus</location>
    </subcellularLocation>
</comment>
<keyword evidence="6" id="KW-0156">Chromatin regulator</keyword>
<dbReference type="EMBL" id="NHYE01005619">
    <property type="protein sequence ID" value="PPQ66883.1"/>
    <property type="molecule type" value="Genomic_DNA"/>
</dbReference>
<dbReference type="GO" id="GO:0000785">
    <property type="term" value="C:chromatin"/>
    <property type="evidence" value="ECO:0007669"/>
    <property type="project" value="UniProtKB-ARBA"/>
</dbReference>
<organism evidence="13 14">
    <name type="scientific">Gymnopilus dilepis</name>
    <dbReference type="NCBI Taxonomy" id="231916"/>
    <lineage>
        <taxon>Eukaryota</taxon>
        <taxon>Fungi</taxon>
        <taxon>Dikarya</taxon>
        <taxon>Basidiomycota</taxon>
        <taxon>Agaricomycotina</taxon>
        <taxon>Agaricomycetes</taxon>
        <taxon>Agaricomycetidae</taxon>
        <taxon>Agaricales</taxon>
        <taxon>Agaricineae</taxon>
        <taxon>Hymenogastraceae</taxon>
        <taxon>Gymnopilus</taxon>
    </lineage>
</organism>
<evidence type="ECO:0000256" key="7">
    <source>
        <dbReference type="ARBA" id="ARBA00023242"/>
    </source>
</evidence>
<feature type="region of interest" description="Disordered" evidence="11">
    <location>
        <begin position="77"/>
        <end position="144"/>
    </location>
</feature>
<protein>
    <recommendedName>
        <fullName evidence="12">PHD-type domain-containing protein</fullName>
    </recommendedName>
</protein>
<keyword evidence="7" id="KW-0539">Nucleus</keyword>
<dbReference type="InterPro" id="IPR011011">
    <property type="entry name" value="Znf_FYVE_PHD"/>
</dbReference>
<feature type="compositionally biased region" description="Polar residues" evidence="11">
    <location>
        <begin position="103"/>
        <end position="141"/>
    </location>
</feature>
<keyword evidence="14" id="KW-1185">Reference proteome</keyword>
<keyword evidence="5 9" id="KW-0862">Zinc</keyword>
<evidence type="ECO:0000313" key="13">
    <source>
        <dbReference type="EMBL" id="PPQ66883.1"/>
    </source>
</evidence>
<evidence type="ECO:0000256" key="3">
    <source>
        <dbReference type="ARBA" id="ARBA00022723"/>
    </source>
</evidence>
<feature type="binding site" evidence="9">
    <location>
        <position position="328"/>
    </location>
    <ligand>
        <name>Zn(2+)</name>
        <dbReference type="ChEBI" id="CHEBI:29105"/>
        <label>2</label>
    </ligand>
</feature>
<dbReference type="STRING" id="231916.A0A409VKW3"/>
<dbReference type="PROSITE" id="PS50016">
    <property type="entry name" value="ZF_PHD_2"/>
    <property type="match status" value="1"/>
</dbReference>
<dbReference type="InterPro" id="IPR001965">
    <property type="entry name" value="Znf_PHD"/>
</dbReference>
<dbReference type="CDD" id="cd15505">
    <property type="entry name" value="PHD_ING"/>
    <property type="match status" value="1"/>
</dbReference>
<feature type="binding site" evidence="9">
    <location>
        <position position="301"/>
    </location>
    <ligand>
        <name>Zn(2+)</name>
        <dbReference type="ChEBI" id="CHEBI:29105"/>
        <label>2</label>
    </ligand>
</feature>
<dbReference type="OrthoDB" id="5411773at2759"/>
<dbReference type="InParanoid" id="A0A409VKW3"/>
<feature type="binding site" evidence="9">
    <location>
        <position position="331"/>
    </location>
    <ligand>
        <name>Zn(2+)</name>
        <dbReference type="ChEBI" id="CHEBI:29105"/>
        <label>2</label>
    </ligand>
</feature>
<dbReference type="GO" id="GO:0008270">
    <property type="term" value="F:zinc ion binding"/>
    <property type="evidence" value="ECO:0007669"/>
    <property type="project" value="UniProtKB-KW"/>
</dbReference>
<dbReference type="InterPro" id="IPR013083">
    <property type="entry name" value="Znf_RING/FYVE/PHD"/>
</dbReference>
<feature type="binding site" evidence="9">
    <location>
        <position position="312"/>
    </location>
    <ligand>
        <name>Zn(2+)</name>
        <dbReference type="ChEBI" id="CHEBI:29105"/>
        <label>1</label>
    </ligand>
</feature>
<evidence type="ECO:0000256" key="1">
    <source>
        <dbReference type="ARBA" id="ARBA00004123"/>
    </source>
</evidence>
<evidence type="ECO:0000256" key="9">
    <source>
        <dbReference type="PIRSR" id="PIRSR628651-51"/>
    </source>
</evidence>
<dbReference type="InterPro" id="IPR019786">
    <property type="entry name" value="Zinc_finger_PHD-type_CS"/>
</dbReference>
<feature type="binding site" evidence="9">
    <location>
        <position position="315"/>
    </location>
    <ligand>
        <name>Zn(2+)</name>
        <dbReference type="ChEBI" id="CHEBI:29105"/>
        <label>1</label>
    </ligand>
</feature>
<dbReference type="InterPro" id="IPR028651">
    <property type="entry name" value="ING_fam"/>
</dbReference>
<feature type="compositionally biased region" description="Basic and acidic residues" evidence="11">
    <location>
        <begin position="29"/>
        <end position="39"/>
    </location>
</feature>
<feature type="site" description="Histone H3K4me3 binding" evidence="8">
    <location>
        <position position="287"/>
    </location>
</feature>
<dbReference type="InterPro" id="IPR019787">
    <property type="entry name" value="Znf_PHD-finger"/>
</dbReference>
<dbReference type="GO" id="GO:0005634">
    <property type="term" value="C:nucleus"/>
    <property type="evidence" value="ECO:0007669"/>
    <property type="project" value="UniProtKB-SubCell"/>
</dbReference>
<reference evidence="13 14" key="1">
    <citation type="journal article" date="2018" name="Evol. Lett.">
        <title>Horizontal gene cluster transfer increased hallucinogenic mushroom diversity.</title>
        <authorList>
            <person name="Reynolds H.T."/>
            <person name="Vijayakumar V."/>
            <person name="Gluck-Thaler E."/>
            <person name="Korotkin H.B."/>
            <person name="Matheny P.B."/>
            <person name="Slot J.C."/>
        </authorList>
    </citation>
    <scope>NUCLEOTIDE SEQUENCE [LARGE SCALE GENOMIC DNA]</scope>
    <source>
        <strain evidence="13 14">SRW20</strain>
    </source>
</reference>
<evidence type="ECO:0000256" key="11">
    <source>
        <dbReference type="SAM" id="MobiDB-lite"/>
    </source>
</evidence>
<dbReference type="Gene3D" id="6.10.140.1740">
    <property type="match status" value="1"/>
</dbReference>
<dbReference type="CDD" id="cd16859">
    <property type="entry name" value="ING_ING4_5"/>
    <property type="match status" value="1"/>
</dbReference>
<feature type="domain" description="PHD-type" evidence="12">
    <location>
        <begin position="285"/>
        <end position="334"/>
    </location>
</feature>
<dbReference type="PANTHER" id="PTHR10333">
    <property type="entry name" value="INHIBITOR OF GROWTH PROTEIN"/>
    <property type="match status" value="1"/>
</dbReference>
<dbReference type="SMART" id="SM00249">
    <property type="entry name" value="PHD"/>
    <property type="match status" value="1"/>
</dbReference>
<gene>
    <name evidence="13" type="ORF">CVT26_009823</name>
</gene>
<dbReference type="PROSITE" id="PS01359">
    <property type="entry name" value="ZF_PHD_1"/>
    <property type="match status" value="1"/>
</dbReference>
<sequence length="336" mass="37767">MSPRKRRQEQAFPEEEGDAPPTLDGEDDGDKRRAEKEQEAWDAIREAHYEGWTTRIACTASLLPALQKYIKKRRTMAGIEDDSRPGMLQQPPRSPERCDMPLNSHSNRPGLQTPGTTRASSSESVGDQHTRTGLQSTSPPTSDKARELLSHVAFMAEELLRASQEKVNLAQANHEMVERHIRLLDQAIKEQEAGLSKDHSQPRSGDLLAPKYRQSQTTLKNGLDAHEGNVPMSEFPDDYLMTSQSTARRKKGFLRGIEKDSTGTADQGRKTTLTITLPATQQNEELYCYCNRVSFGAMIACDSQSCEREWFHLGCVGLTEVPEGEWYCEDCRVDEL</sequence>
<evidence type="ECO:0000256" key="10">
    <source>
        <dbReference type="PROSITE-ProRule" id="PRU00146"/>
    </source>
</evidence>
<keyword evidence="3 9" id="KW-0479">Metal-binding</keyword>
<dbReference type="GO" id="GO:0006355">
    <property type="term" value="P:regulation of DNA-templated transcription"/>
    <property type="evidence" value="ECO:0007669"/>
    <property type="project" value="TreeGrafter"/>
</dbReference>
<dbReference type="Gene3D" id="3.30.40.10">
    <property type="entry name" value="Zinc/RING finger domain, C3HC4 (zinc finger)"/>
    <property type="match status" value="1"/>
</dbReference>
<proteinExistence type="inferred from homology"/>
<keyword evidence="4 10" id="KW-0863">Zinc-finger</keyword>
<feature type="binding site" evidence="9">
    <location>
        <position position="288"/>
    </location>
    <ligand>
        <name>Zn(2+)</name>
        <dbReference type="ChEBI" id="CHEBI:29105"/>
        <label>1</label>
    </ligand>
</feature>
<evidence type="ECO:0000256" key="8">
    <source>
        <dbReference type="PIRSR" id="PIRSR628651-50"/>
    </source>
</evidence>
<feature type="region of interest" description="Disordered" evidence="11">
    <location>
        <begin position="1"/>
        <end position="39"/>
    </location>
</feature>
<dbReference type="PANTHER" id="PTHR10333:SF42">
    <property type="entry name" value="INHIBITOR OF GROWTH PROTEIN 5"/>
    <property type="match status" value="1"/>
</dbReference>
<accession>A0A409VKW3</accession>
<feature type="compositionally biased region" description="Acidic residues" evidence="11">
    <location>
        <begin position="12"/>
        <end position="28"/>
    </location>
</feature>
<evidence type="ECO:0000256" key="2">
    <source>
        <dbReference type="ARBA" id="ARBA00010210"/>
    </source>
</evidence>
<evidence type="ECO:0000313" key="14">
    <source>
        <dbReference type="Proteomes" id="UP000284706"/>
    </source>
</evidence>
<dbReference type="GO" id="GO:0006325">
    <property type="term" value="P:chromatin organization"/>
    <property type="evidence" value="ECO:0007669"/>
    <property type="project" value="UniProtKB-KW"/>
</dbReference>
<evidence type="ECO:0000256" key="6">
    <source>
        <dbReference type="ARBA" id="ARBA00022853"/>
    </source>
</evidence>
<feature type="binding site" evidence="9">
    <location>
        <position position="290"/>
    </location>
    <ligand>
        <name>Zn(2+)</name>
        <dbReference type="ChEBI" id="CHEBI:29105"/>
        <label>1</label>
    </ligand>
</feature>
<evidence type="ECO:0000259" key="12">
    <source>
        <dbReference type="PROSITE" id="PS50016"/>
    </source>
</evidence>
<comment type="caution">
    <text evidence="13">The sequence shown here is derived from an EMBL/GenBank/DDBJ whole genome shotgun (WGS) entry which is preliminary data.</text>
</comment>
<feature type="binding site" evidence="9">
    <location>
        <position position="306"/>
    </location>
    <ligand>
        <name>Zn(2+)</name>
        <dbReference type="ChEBI" id="CHEBI:29105"/>
        <label>2</label>
    </ligand>
</feature>
<name>A0A409VKW3_9AGAR</name>
<dbReference type="Pfam" id="PF23011">
    <property type="entry name" value="PHD-1st_NSD"/>
    <property type="match status" value="1"/>
</dbReference>
<dbReference type="InterPro" id="IPR059153">
    <property type="entry name" value="NSD_PHD-1st"/>
</dbReference>
<feature type="site" description="Histone H3K4me3 binding" evidence="8">
    <location>
        <position position="298"/>
    </location>
</feature>
<dbReference type="AlphaFoldDB" id="A0A409VKW3"/>
<evidence type="ECO:0000256" key="4">
    <source>
        <dbReference type="ARBA" id="ARBA00022771"/>
    </source>
</evidence>
<feature type="site" description="Histone H3K4me3 binding" evidence="8">
    <location>
        <position position="302"/>
    </location>
</feature>
<dbReference type="Proteomes" id="UP000284706">
    <property type="component" value="Unassembled WGS sequence"/>
</dbReference>
<evidence type="ECO:0000256" key="5">
    <source>
        <dbReference type="ARBA" id="ARBA00022833"/>
    </source>
</evidence>
<feature type="site" description="Histone H3K4me3 binding" evidence="8">
    <location>
        <position position="310"/>
    </location>
</feature>
<dbReference type="SUPFAM" id="SSF57903">
    <property type="entry name" value="FYVE/PHD zinc finger"/>
    <property type="match status" value="1"/>
</dbReference>